<protein>
    <recommendedName>
        <fullName evidence="1">F-box domain-containing protein</fullName>
    </recommendedName>
</protein>
<dbReference type="EMBL" id="CAJNOI010000201">
    <property type="protein sequence ID" value="CAF1179433.1"/>
    <property type="molecule type" value="Genomic_DNA"/>
</dbReference>
<evidence type="ECO:0000313" key="2">
    <source>
        <dbReference type="EMBL" id="CAF1179433.1"/>
    </source>
</evidence>
<accession>A0A814UWK8</accession>
<name>A0A814UWK8_9BILA</name>
<dbReference type="Proteomes" id="UP000663877">
    <property type="component" value="Unassembled WGS sequence"/>
</dbReference>
<feature type="domain" description="F-box" evidence="1">
    <location>
        <begin position="8"/>
        <end position="53"/>
    </location>
</feature>
<dbReference type="AlphaFoldDB" id="A0A814UWK8"/>
<dbReference type="SUPFAM" id="SSF81383">
    <property type="entry name" value="F-box domain"/>
    <property type="match status" value="1"/>
</dbReference>
<dbReference type="EMBL" id="CAJNOM010000471">
    <property type="protein sequence ID" value="CAF1456174.1"/>
    <property type="molecule type" value="Genomic_DNA"/>
</dbReference>
<reference evidence="2" key="1">
    <citation type="submission" date="2021-02" db="EMBL/GenBank/DDBJ databases">
        <authorList>
            <person name="Nowell W R."/>
        </authorList>
    </citation>
    <scope>NUCLEOTIDE SEQUENCE</scope>
</reference>
<dbReference type="InterPro" id="IPR001810">
    <property type="entry name" value="F-box_dom"/>
</dbReference>
<sequence length="331" mass="39250">MSKKNKGTMNLELLPNEILLGIFQYLHGVDLLRAFYDLNYRFNFLLHNQHRAYCFNFNHLSKRTFDMICQQHLTFIADRTTTLALSNGENTPEQIHLFFKYIPSFDKFIHLRSLSLRHLDIDTAFILLDGYEWKEVIQNWLSNLRVFKLEMMAVLPEKNVQKEADELFATFQTSFWTVEHQCFQEKLQALFDLALNLRRVRIYQDEPLPSYMSIFKCECASVRELCLRFDELGRNHYFNQADCVTLARAPLGVQCEVLSISVTNRENIIYLVENLTNLYSLDVVCKDDEYWKTLVGEKNDDELVQWLKDRLPSTNLITRYPNFGRVIRIWI</sequence>
<comment type="caution">
    <text evidence="2">The sequence shown here is derived from an EMBL/GenBank/DDBJ whole genome shotgun (WGS) entry which is preliminary data.</text>
</comment>
<proteinExistence type="predicted"/>
<gene>
    <name evidence="2" type="ORF">BJG266_LOCUS25676</name>
    <name evidence="3" type="ORF">QVE165_LOCUS40622</name>
</gene>
<evidence type="ECO:0000313" key="5">
    <source>
        <dbReference type="Proteomes" id="UP000663877"/>
    </source>
</evidence>
<organism evidence="2 5">
    <name type="scientific">Adineta steineri</name>
    <dbReference type="NCBI Taxonomy" id="433720"/>
    <lineage>
        <taxon>Eukaryota</taxon>
        <taxon>Metazoa</taxon>
        <taxon>Spiralia</taxon>
        <taxon>Gnathifera</taxon>
        <taxon>Rotifera</taxon>
        <taxon>Eurotatoria</taxon>
        <taxon>Bdelloidea</taxon>
        <taxon>Adinetida</taxon>
        <taxon>Adinetidae</taxon>
        <taxon>Adineta</taxon>
    </lineage>
</organism>
<dbReference type="Proteomes" id="UP000663832">
    <property type="component" value="Unassembled WGS sequence"/>
</dbReference>
<dbReference type="InterPro" id="IPR036047">
    <property type="entry name" value="F-box-like_dom_sf"/>
</dbReference>
<evidence type="ECO:0000313" key="4">
    <source>
        <dbReference type="Proteomes" id="UP000663832"/>
    </source>
</evidence>
<dbReference type="OrthoDB" id="10020177at2759"/>
<dbReference type="PROSITE" id="PS50181">
    <property type="entry name" value="FBOX"/>
    <property type="match status" value="1"/>
</dbReference>
<evidence type="ECO:0000313" key="3">
    <source>
        <dbReference type="EMBL" id="CAF1456174.1"/>
    </source>
</evidence>
<keyword evidence="4" id="KW-1185">Reference proteome</keyword>
<evidence type="ECO:0000259" key="1">
    <source>
        <dbReference type="PROSITE" id="PS50181"/>
    </source>
</evidence>